<dbReference type="InterPro" id="IPR023343">
    <property type="entry name" value="Penicillin_amidase_dom1"/>
</dbReference>
<dbReference type="Gene3D" id="2.30.120.10">
    <property type="match status" value="1"/>
</dbReference>
<dbReference type="PANTHER" id="PTHR34218">
    <property type="entry name" value="PEPTIDASE S45 PENICILLIN AMIDASE"/>
    <property type="match status" value="1"/>
</dbReference>
<keyword evidence="3" id="KW-0865">Zymogen</keyword>
<name>A0ABP8W762_9ACTN</name>
<dbReference type="EMBL" id="BAABIM010000002">
    <property type="protein sequence ID" value="GAA4680877.1"/>
    <property type="molecule type" value="Genomic_DNA"/>
</dbReference>
<evidence type="ECO:0000313" key="4">
    <source>
        <dbReference type="EMBL" id="GAA4680877.1"/>
    </source>
</evidence>
<keyword evidence="2" id="KW-0378">Hydrolase</keyword>
<dbReference type="InterPro" id="IPR029055">
    <property type="entry name" value="Ntn_hydrolases_N"/>
</dbReference>
<dbReference type="PIRSF" id="PIRSF001227">
    <property type="entry name" value="Pen_acylase"/>
    <property type="match status" value="1"/>
</dbReference>
<dbReference type="InterPro" id="IPR043147">
    <property type="entry name" value="Penicillin_amidase_A-knob"/>
</dbReference>
<dbReference type="Pfam" id="PF01804">
    <property type="entry name" value="Penicil_amidase"/>
    <property type="match status" value="1"/>
</dbReference>
<evidence type="ECO:0000256" key="1">
    <source>
        <dbReference type="ARBA" id="ARBA00006586"/>
    </source>
</evidence>
<keyword evidence="5" id="KW-1185">Reference proteome</keyword>
<dbReference type="InterPro" id="IPR002692">
    <property type="entry name" value="S45"/>
</dbReference>
<proteinExistence type="inferred from homology"/>
<dbReference type="InterPro" id="IPR043146">
    <property type="entry name" value="Penicillin_amidase_N_B-knob"/>
</dbReference>
<reference evidence="5" key="1">
    <citation type="journal article" date="2019" name="Int. J. Syst. Evol. Microbiol.">
        <title>The Global Catalogue of Microorganisms (GCM) 10K type strain sequencing project: providing services to taxonomists for standard genome sequencing and annotation.</title>
        <authorList>
            <consortium name="The Broad Institute Genomics Platform"/>
            <consortium name="The Broad Institute Genome Sequencing Center for Infectious Disease"/>
            <person name="Wu L."/>
            <person name="Ma J."/>
        </authorList>
    </citation>
    <scope>NUCLEOTIDE SEQUENCE [LARGE SCALE GENOMIC DNA]</scope>
    <source>
        <strain evidence="5">JCM 18127</strain>
    </source>
</reference>
<comment type="caution">
    <text evidence="4">The sequence shown here is derived from an EMBL/GenBank/DDBJ whole genome shotgun (WGS) entry which is preliminary data.</text>
</comment>
<dbReference type="Gene3D" id="1.10.1400.10">
    <property type="match status" value="1"/>
</dbReference>
<dbReference type="Proteomes" id="UP001500621">
    <property type="component" value="Unassembled WGS sequence"/>
</dbReference>
<protein>
    <recommendedName>
        <fullName evidence="6">Penicillin acylase family protein</fullName>
    </recommendedName>
</protein>
<dbReference type="RefSeq" id="WP_345264833.1">
    <property type="nucleotide sequence ID" value="NZ_BAABIM010000002.1"/>
</dbReference>
<dbReference type="PANTHER" id="PTHR34218:SF4">
    <property type="entry name" value="ACYL-HOMOSERINE LACTONE ACYLASE QUIP"/>
    <property type="match status" value="1"/>
</dbReference>
<dbReference type="Gene3D" id="3.60.20.10">
    <property type="entry name" value="Glutamine Phosphoribosylpyrophosphate, subunit 1, domain 1"/>
    <property type="match status" value="1"/>
</dbReference>
<comment type="similarity">
    <text evidence="1">Belongs to the peptidase S45 family.</text>
</comment>
<evidence type="ECO:0008006" key="6">
    <source>
        <dbReference type="Google" id="ProtNLM"/>
    </source>
</evidence>
<dbReference type="Gene3D" id="1.10.439.10">
    <property type="entry name" value="Penicillin Amidohydrolase, domain 1"/>
    <property type="match status" value="1"/>
</dbReference>
<evidence type="ECO:0000313" key="5">
    <source>
        <dbReference type="Proteomes" id="UP001500621"/>
    </source>
</evidence>
<evidence type="ECO:0000256" key="3">
    <source>
        <dbReference type="ARBA" id="ARBA00023145"/>
    </source>
</evidence>
<evidence type="ECO:0000256" key="2">
    <source>
        <dbReference type="ARBA" id="ARBA00022801"/>
    </source>
</evidence>
<gene>
    <name evidence="4" type="ORF">GCM10023226_17570</name>
</gene>
<organism evidence="4 5">
    <name type="scientific">Nocardioides nanhaiensis</name>
    <dbReference type="NCBI Taxonomy" id="1476871"/>
    <lineage>
        <taxon>Bacteria</taxon>
        <taxon>Bacillati</taxon>
        <taxon>Actinomycetota</taxon>
        <taxon>Actinomycetes</taxon>
        <taxon>Propionibacteriales</taxon>
        <taxon>Nocardioidaceae</taxon>
        <taxon>Nocardioides</taxon>
    </lineage>
</organism>
<dbReference type="SUPFAM" id="SSF56235">
    <property type="entry name" value="N-terminal nucleophile aminohydrolases (Ntn hydrolases)"/>
    <property type="match status" value="1"/>
</dbReference>
<accession>A0ABP8W762</accession>
<sequence>MARLYRDAHGVPHVRAADLLDLARAQGRVVAHDRAWQLEWLRRRATGTAAEVLGPALLPWDRLARRALVVETARRALDALDEEHRAFVGAYAEGVSEVLTAGTFAPSPELESLGVAPAAWPAWMPLATFHAQHVLFANLGRSLWRARAQAALGPEAALLAHEGPEAAGSNAWAVGGGRTASGFPLVAGDPHRTFEAPGCYLQVRLALETGDDADGAGQGFDVVGFTFAGVPGIQHFAHAGEVAWAITNAMADYQDVLPVAESGAVVRSWTEDVPVRGEAPEQLTCRVYEHGPEFTPGHTLRGPSTVLGDLGFGALLPLLRARSVDDVDAALEHWVEPVNNVVVADRTGAVRYRLAGRVPLRTDGFTGEWRGWHPANRRDLAPGEHVVTANERRGAESALVGREFAPPHRARRIDALLTGRSGLTVEDLAAMHADTRLSGLAALHALVPGAFGGWEEQMDAGSPAAARWAAWRHALVARIVEAPLLASLREPAPDPVFAASLDLRGVVGLALPGLAAAGTPFGLDLPGMAREALADVNAAGGSEPWGERHRFAPTHGFDLLADPARLPDGTALRRPGHPRPGLGGDAECVRCTGSLPGVTDAAQRGSVARYGWCLADREASGWVVPLGAAGSPGPHHHDQLEAWSAVRLLPVVTDWARLTEVPLP</sequence>
<dbReference type="InterPro" id="IPR014395">
    <property type="entry name" value="Pen/GL7ACA/AHL_acylase"/>
</dbReference>